<feature type="transmembrane region" description="Helical" evidence="6">
    <location>
        <begin position="20"/>
        <end position="39"/>
    </location>
</feature>
<gene>
    <name evidence="7" type="ORF">KSP40_PGU013009</name>
</gene>
<keyword evidence="2" id="KW-0479">Metal-binding</keyword>
<accession>A0ABR2LRC0</accession>
<sequence>MGSLSGALVGRASDTGILRGASMGAIAGAVLAIEILEAYRAYWRSNQSSSLNTSMVTFNLCYFSPG</sequence>
<keyword evidence="8" id="KW-1185">Reference proteome</keyword>
<dbReference type="EMBL" id="JBBWWR010000016">
    <property type="protein sequence ID" value="KAK8947689.1"/>
    <property type="molecule type" value="Genomic_DNA"/>
</dbReference>
<evidence type="ECO:0000256" key="2">
    <source>
        <dbReference type="ARBA" id="ARBA00022723"/>
    </source>
</evidence>
<dbReference type="Proteomes" id="UP001412067">
    <property type="component" value="Unassembled WGS sequence"/>
</dbReference>
<evidence type="ECO:0000256" key="4">
    <source>
        <dbReference type="ARBA" id="ARBA00022833"/>
    </source>
</evidence>
<protein>
    <submittedName>
        <fullName evidence="7">Uncharacterized protein</fullName>
    </submittedName>
</protein>
<keyword evidence="5 6" id="KW-0472">Membrane</keyword>
<evidence type="ECO:0000256" key="5">
    <source>
        <dbReference type="ARBA" id="ARBA00023136"/>
    </source>
</evidence>
<keyword evidence="6" id="KW-0812">Transmembrane</keyword>
<dbReference type="PANTHER" id="PTHR46151">
    <property type="entry name" value="NEP1-INTERACTING PROTEIN-LIKE 2"/>
    <property type="match status" value="1"/>
</dbReference>
<keyword evidence="4" id="KW-0862">Zinc</keyword>
<keyword evidence="6" id="KW-1133">Transmembrane helix</keyword>
<proteinExistence type="predicted"/>
<name>A0ABR2LRC0_9ASPA</name>
<evidence type="ECO:0000256" key="1">
    <source>
        <dbReference type="ARBA" id="ARBA00004370"/>
    </source>
</evidence>
<evidence type="ECO:0000313" key="7">
    <source>
        <dbReference type="EMBL" id="KAK8947689.1"/>
    </source>
</evidence>
<evidence type="ECO:0000256" key="6">
    <source>
        <dbReference type="SAM" id="Phobius"/>
    </source>
</evidence>
<organism evidence="7 8">
    <name type="scientific">Platanthera guangdongensis</name>
    <dbReference type="NCBI Taxonomy" id="2320717"/>
    <lineage>
        <taxon>Eukaryota</taxon>
        <taxon>Viridiplantae</taxon>
        <taxon>Streptophyta</taxon>
        <taxon>Embryophyta</taxon>
        <taxon>Tracheophyta</taxon>
        <taxon>Spermatophyta</taxon>
        <taxon>Magnoliopsida</taxon>
        <taxon>Liliopsida</taxon>
        <taxon>Asparagales</taxon>
        <taxon>Orchidaceae</taxon>
        <taxon>Orchidoideae</taxon>
        <taxon>Orchideae</taxon>
        <taxon>Orchidinae</taxon>
        <taxon>Platanthera</taxon>
    </lineage>
</organism>
<evidence type="ECO:0000313" key="8">
    <source>
        <dbReference type="Proteomes" id="UP001412067"/>
    </source>
</evidence>
<evidence type="ECO:0000256" key="3">
    <source>
        <dbReference type="ARBA" id="ARBA00022771"/>
    </source>
</evidence>
<comment type="caution">
    <text evidence="7">The sequence shown here is derived from an EMBL/GenBank/DDBJ whole genome shotgun (WGS) entry which is preliminary data.</text>
</comment>
<comment type="subcellular location">
    <subcellularLocation>
        <location evidence="1">Membrane</location>
    </subcellularLocation>
</comment>
<reference evidence="7 8" key="1">
    <citation type="journal article" date="2022" name="Nat. Plants">
        <title>Genomes of leafy and leafless Platanthera orchids illuminate the evolution of mycoheterotrophy.</title>
        <authorList>
            <person name="Li M.H."/>
            <person name="Liu K.W."/>
            <person name="Li Z."/>
            <person name="Lu H.C."/>
            <person name="Ye Q.L."/>
            <person name="Zhang D."/>
            <person name="Wang J.Y."/>
            <person name="Li Y.F."/>
            <person name="Zhong Z.M."/>
            <person name="Liu X."/>
            <person name="Yu X."/>
            <person name="Liu D.K."/>
            <person name="Tu X.D."/>
            <person name="Liu B."/>
            <person name="Hao Y."/>
            <person name="Liao X.Y."/>
            <person name="Jiang Y.T."/>
            <person name="Sun W.H."/>
            <person name="Chen J."/>
            <person name="Chen Y.Q."/>
            <person name="Ai Y."/>
            <person name="Zhai J.W."/>
            <person name="Wu S.S."/>
            <person name="Zhou Z."/>
            <person name="Hsiao Y.Y."/>
            <person name="Wu W.L."/>
            <person name="Chen Y.Y."/>
            <person name="Lin Y.F."/>
            <person name="Hsu J.L."/>
            <person name="Li C.Y."/>
            <person name="Wang Z.W."/>
            <person name="Zhao X."/>
            <person name="Zhong W.Y."/>
            <person name="Ma X.K."/>
            <person name="Ma L."/>
            <person name="Huang J."/>
            <person name="Chen G.Z."/>
            <person name="Huang M.Z."/>
            <person name="Huang L."/>
            <person name="Peng D.H."/>
            <person name="Luo Y.B."/>
            <person name="Zou S.Q."/>
            <person name="Chen S.P."/>
            <person name="Lan S."/>
            <person name="Tsai W.C."/>
            <person name="Van de Peer Y."/>
            <person name="Liu Z.J."/>
        </authorList>
    </citation>
    <scope>NUCLEOTIDE SEQUENCE [LARGE SCALE GENOMIC DNA]</scope>
    <source>
        <strain evidence="7">Lor288</strain>
    </source>
</reference>
<keyword evidence="3" id="KW-0863">Zinc-finger</keyword>
<dbReference type="PANTHER" id="PTHR46151:SF18">
    <property type="entry name" value="NEP1-INTERACTING PROTEIN-LIKE 2"/>
    <property type="match status" value="1"/>
</dbReference>